<keyword evidence="15" id="KW-1185">Reference proteome</keyword>
<evidence type="ECO:0000313" key="14">
    <source>
        <dbReference type="EMBL" id="ASY13968.1"/>
    </source>
</evidence>
<dbReference type="SUPFAM" id="SSF47384">
    <property type="entry name" value="Homodimeric domain of signal transducing histidine kinase"/>
    <property type="match status" value="1"/>
</dbReference>
<evidence type="ECO:0000256" key="12">
    <source>
        <dbReference type="ARBA" id="ARBA00039401"/>
    </source>
</evidence>
<dbReference type="FunFam" id="1.10.287.130:FF:000008">
    <property type="entry name" value="Two-component sensor histidine kinase"/>
    <property type="match status" value="1"/>
</dbReference>
<dbReference type="Pfam" id="PF02518">
    <property type="entry name" value="HATPase_c"/>
    <property type="match status" value="1"/>
</dbReference>
<dbReference type="GO" id="GO:0000155">
    <property type="term" value="F:phosphorelay sensor kinase activity"/>
    <property type="evidence" value="ECO:0007669"/>
    <property type="project" value="InterPro"/>
</dbReference>
<dbReference type="OrthoDB" id="9813151at2"/>
<dbReference type="EC" id="2.7.13.3" evidence="3"/>
<dbReference type="PANTHER" id="PTHR45453:SF1">
    <property type="entry name" value="PHOSPHATE REGULON SENSOR PROTEIN PHOR"/>
    <property type="match status" value="1"/>
</dbReference>
<dbReference type="FunFam" id="3.30.565.10:FF:000006">
    <property type="entry name" value="Sensor histidine kinase WalK"/>
    <property type="match status" value="1"/>
</dbReference>
<dbReference type="GO" id="GO:0016036">
    <property type="term" value="P:cellular response to phosphate starvation"/>
    <property type="evidence" value="ECO:0007669"/>
    <property type="project" value="TreeGrafter"/>
</dbReference>
<dbReference type="SMART" id="SM00387">
    <property type="entry name" value="HATPase_c"/>
    <property type="match status" value="1"/>
</dbReference>
<keyword evidence="4" id="KW-1003">Cell membrane</keyword>
<comment type="subcellular location">
    <subcellularLocation>
        <location evidence="2">Cell membrane</location>
    </subcellularLocation>
</comment>
<protein>
    <recommendedName>
        <fullName evidence="12">Sensor-like histidine kinase SenX3</fullName>
        <ecNumber evidence="3">2.7.13.3</ecNumber>
    </recommendedName>
</protein>
<gene>
    <name evidence="14" type="ORF">B1s21160_05585</name>
</gene>
<evidence type="ECO:0000256" key="9">
    <source>
        <dbReference type="ARBA" id="ARBA00022840"/>
    </source>
</evidence>
<comment type="catalytic activity">
    <reaction evidence="1">
        <text>ATP + protein L-histidine = ADP + protein N-phospho-L-histidine.</text>
        <dbReference type="EC" id="2.7.13.3"/>
    </reaction>
</comment>
<dbReference type="InterPro" id="IPR003661">
    <property type="entry name" value="HisK_dim/P_dom"/>
</dbReference>
<dbReference type="Pfam" id="PF00512">
    <property type="entry name" value="HisKA"/>
    <property type="match status" value="1"/>
</dbReference>
<dbReference type="Gene3D" id="1.10.287.130">
    <property type="match status" value="1"/>
</dbReference>
<evidence type="ECO:0000256" key="5">
    <source>
        <dbReference type="ARBA" id="ARBA00022553"/>
    </source>
</evidence>
<sequence>MWGFKNRQEVANSNTKPQNDLSTQSFDLLQAIDAESIVVTASDQVIYYSEKVSNLNLIKDERIQNKELSNLVRAVRRSGAPQDATMTLPRGPVGAGTHDLLVRVSTIGDAGLIAILIFDDSEMRRLDFIRRDFVANISHELKTPIGALSILSEAVLEASNDPEAVARFAGRMQAEAKRLSDLVQEIINLSRLQDDDPLKNGKAVELSQVIGEAVEQSRLNAEKRKITLLAETGVDAKTIGDRNQITMAIHNLIENAINYSPDSTRVAITLKVSNGLAEVAVSDQGIGIPEKDLERIFERFYRVDPARSRLTGGTGLGLSIVKHIATNHGGDVSLWSVEGAGSTFTLRFPLMSESASMNQTQVEGK</sequence>
<dbReference type="InterPro" id="IPR036890">
    <property type="entry name" value="HATPase_C_sf"/>
</dbReference>
<keyword evidence="10" id="KW-0902">Two-component regulatory system</keyword>
<keyword evidence="6" id="KW-0808">Transferase</keyword>
<name>A0A249KAZ5_9ACTN</name>
<dbReference type="PANTHER" id="PTHR45453">
    <property type="entry name" value="PHOSPHATE REGULON SENSOR PROTEIN PHOR"/>
    <property type="match status" value="1"/>
</dbReference>
<dbReference type="InterPro" id="IPR036097">
    <property type="entry name" value="HisK_dim/P_sf"/>
</dbReference>
<dbReference type="InterPro" id="IPR004358">
    <property type="entry name" value="Sig_transdc_His_kin-like_C"/>
</dbReference>
<dbReference type="SMART" id="SM00388">
    <property type="entry name" value="HisKA"/>
    <property type="match status" value="1"/>
</dbReference>
<evidence type="ECO:0000256" key="4">
    <source>
        <dbReference type="ARBA" id="ARBA00022475"/>
    </source>
</evidence>
<keyword evidence="5" id="KW-0597">Phosphoprotein</keyword>
<dbReference type="GO" id="GO:0005524">
    <property type="term" value="F:ATP binding"/>
    <property type="evidence" value="ECO:0007669"/>
    <property type="project" value="UniProtKB-KW"/>
</dbReference>
<evidence type="ECO:0000256" key="11">
    <source>
        <dbReference type="ARBA" id="ARBA00023136"/>
    </source>
</evidence>
<reference evidence="14 15" key="1">
    <citation type="submission" date="2016-07" db="EMBL/GenBank/DDBJ databases">
        <title>High microdiversification within the ubiquitous acI lineage of Actinobacteria.</title>
        <authorList>
            <person name="Neuenschwander S.M."/>
            <person name="Salcher M."/>
            <person name="Ghai R."/>
            <person name="Pernthaler J."/>
        </authorList>
    </citation>
    <scope>NUCLEOTIDE SEQUENCE [LARGE SCALE GENOMIC DNA]</scope>
    <source>
        <strain evidence="14">MMS-21-160</strain>
    </source>
</reference>
<evidence type="ECO:0000256" key="7">
    <source>
        <dbReference type="ARBA" id="ARBA00022741"/>
    </source>
</evidence>
<dbReference type="GO" id="GO:0004721">
    <property type="term" value="F:phosphoprotein phosphatase activity"/>
    <property type="evidence" value="ECO:0007669"/>
    <property type="project" value="TreeGrafter"/>
</dbReference>
<evidence type="ECO:0000313" key="15">
    <source>
        <dbReference type="Proteomes" id="UP000217171"/>
    </source>
</evidence>
<evidence type="ECO:0000256" key="1">
    <source>
        <dbReference type="ARBA" id="ARBA00000085"/>
    </source>
</evidence>
<feature type="domain" description="Histidine kinase" evidence="13">
    <location>
        <begin position="136"/>
        <end position="352"/>
    </location>
</feature>
<dbReference type="PROSITE" id="PS50109">
    <property type="entry name" value="HIS_KIN"/>
    <property type="match status" value="1"/>
</dbReference>
<dbReference type="PRINTS" id="PR00344">
    <property type="entry name" value="BCTRLSENSOR"/>
</dbReference>
<evidence type="ECO:0000256" key="3">
    <source>
        <dbReference type="ARBA" id="ARBA00012438"/>
    </source>
</evidence>
<dbReference type="CDD" id="cd00075">
    <property type="entry name" value="HATPase"/>
    <property type="match status" value="1"/>
</dbReference>
<dbReference type="AlphaFoldDB" id="A0A249KAZ5"/>
<dbReference type="CDD" id="cd00082">
    <property type="entry name" value="HisKA"/>
    <property type="match status" value="1"/>
</dbReference>
<keyword evidence="11" id="KW-0472">Membrane</keyword>
<keyword evidence="8 14" id="KW-0418">Kinase</keyword>
<dbReference type="InterPro" id="IPR005467">
    <property type="entry name" value="His_kinase_dom"/>
</dbReference>
<dbReference type="KEGG" id="nhi:B1s21160_05585"/>
<evidence type="ECO:0000256" key="6">
    <source>
        <dbReference type="ARBA" id="ARBA00022679"/>
    </source>
</evidence>
<dbReference type="GO" id="GO:0005886">
    <property type="term" value="C:plasma membrane"/>
    <property type="evidence" value="ECO:0007669"/>
    <property type="project" value="UniProtKB-SubCell"/>
</dbReference>
<evidence type="ECO:0000256" key="8">
    <source>
        <dbReference type="ARBA" id="ARBA00022777"/>
    </source>
</evidence>
<accession>A0A249KAZ5</accession>
<dbReference type="InterPro" id="IPR003594">
    <property type="entry name" value="HATPase_dom"/>
</dbReference>
<evidence type="ECO:0000256" key="2">
    <source>
        <dbReference type="ARBA" id="ARBA00004236"/>
    </source>
</evidence>
<dbReference type="SUPFAM" id="SSF55874">
    <property type="entry name" value="ATPase domain of HSP90 chaperone/DNA topoisomerase II/histidine kinase"/>
    <property type="match status" value="1"/>
</dbReference>
<dbReference type="Proteomes" id="UP000217171">
    <property type="component" value="Chromosome"/>
</dbReference>
<dbReference type="InterPro" id="IPR050351">
    <property type="entry name" value="BphY/WalK/GraS-like"/>
</dbReference>
<keyword evidence="9" id="KW-0067">ATP-binding</keyword>
<dbReference type="Gene3D" id="3.30.565.10">
    <property type="entry name" value="Histidine kinase-like ATPase, C-terminal domain"/>
    <property type="match status" value="1"/>
</dbReference>
<evidence type="ECO:0000259" key="13">
    <source>
        <dbReference type="PROSITE" id="PS50109"/>
    </source>
</evidence>
<dbReference type="EMBL" id="CP016771">
    <property type="protein sequence ID" value="ASY13968.1"/>
    <property type="molecule type" value="Genomic_DNA"/>
</dbReference>
<organism evidence="14 15">
    <name type="scientific">Candidatus Nanopelagicus hibericus</name>
    <dbReference type="NCBI Taxonomy" id="1884915"/>
    <lineage>
        <taxon>Bacteria</taxon>
        <taxon>Bacillati</taxon>
        <taxon>Actinomycetota</taxon>
        <taxon>Actinomycetes</taxon>
        <taxon>Candidatus Nanopelagicales</taxon>
        <taxon>Candidatus Nanopelagicaceae</taxon>
        <taxon>Candidatus Nanopelagicus</taxon>
    </lineage>
</organism>
<proteinExistence type="predicted"/>
<keyword evidence="7" id="KW-0547">Nucleotide-binding</keyword>
<evidence type="ECO:0000256" key="10">
    <source>
        <dbReference type="ARBA" id="ARBA00023012"/>
    </source>
</evidence>